<comment type="similarity">
    <text evidence="2">Belongs to the GMC oxidoreductase family.</text>
</comment>
<name>A0AAD5UTZ1_9APHY</name>
<dbReference type="PROSITE" id="PS00624">
    <property type="entry name" value="GMC_OXRED_2"/>
    <property type="match status" value="1"/>
</dbReference>
<dbReference type="InterPro" id="IPR012132">
    <property type="entry name" value="GMC_OxRdtase"/>
</dbReference>
<dbReference type="Gene3D" id="3.30.560.10">
    <property type="entry name" value="Glucose Oxidase, domain 3"/>
    <property type="match status" value="1"/>
</dbReference>
<dbReference type="AlphaFoldDB" id="A0AAD5UTZ1"/>
<feature type="domain" description="Glucose-methanol-choline oxidoreductase N-terminal" evidence="4">
    <location>
        <begin position="288"/>
        <end position="302"/>
    </location>
</feature>
<evidence type="ECO:0000256" key="1">
    <source>
        <dbReference type="ARBA" id="ARBA00001974"/>
    </source>
</evidence>
<evidence type="ECO:0000313" key="5">
    <source>
        <dbReference type="EMBL" id="KAJ3475835.1"/>
    </source>
</evidence>
<dbReference type="InterPro" id="IPR007867">
    <property type="entry name" value="GMC_OxRtase_C"/>
</dbReference>
<dbReference type="PANTHER" id="PTHR11552">
    <property type="entry name" value="GLUCOSE-METHANOL-CHOLINE GMC OXIDOREDUCTASE"/>
    <property type="match status" value="1"/>
</dbReference>
<dbReference type="SUPFAM" id="SSF54373">
    <property type="entry name" value="FAD-linked reductases, C-terminal domain"/>
    <property type="match status" value="1"/>
</dbReference>
<comment type="cofactor">
    <cofactor evidence="1 3">
        <name>FAD</name>
        <dbReference type="ChEBI" id="CHEBI:57692"/>
    </cofactor>
</comment>
<keyword evidence="6" id="KW-1185">Reference proteome</keyword>
<dbReference type="PANTHER" id="PTHR11552:SF78">
    <property type="entry name" value="GLUCOSE-METHANOL-CHOLINE OXIDOREDUCTASE N-TERMINAL DOMAIN-CONTAINING PROTEIN"/>
    <property type="match status" value="1"/>
</dbReference>
<evidence type="ECO:0000313" key="6">
    <source>
        <dbReference type="Proteomes" id="UP001212997"/>
    </source>
</evidence>
<sequence length="619" mass="67220">MAQYDIIFAGGGTTACVTASRLAAADPTLKILILEAGPSTTDNPTHTQPARYISHLGPDSTTVKPNLARPSQYLGGRSIIVPCGQCLGGGSSVNCKDLSSAPEVWLTTLQKVTMYTRASASDYDDWETKYGNPGWGCKDLIPLLKKVETFEVKSDQDTHGYSGPLKVSLNRSAPNIAQDFLDTTSVYDPSRKTTDDPNALFSCDEYARWPRWIGSKNGRRSDVPHHFLYPLLGKTRLEVKTGILVKRIVIENGHATGVEYMLNKRFHPDGPTGVNVVHASRLVVVSAGAFGSPAILERSGIGGRATLEKFGIDVRVDLPGVGEGYEDHNMIYPAYKASQESSTLDKFFFGNDENEVARLNSVWEKDGGGLIASNGLDAGIKLRPNVDELKAIGPAFDARWKEFFVPAPDKPVMWLGPIALNLGGAIQPTDDKFFCILSFLGYPSAVGQVHITSGEDVYAPTDFDPGYLQHDDDLALLVWAYKRGREIARRMKCYRGEHPLNHPAFSRESSVACQENIQPVPIDAPELQYSAEDDEVIKDYVRAFLSTTWHSLGTCSMKPREVGGVVDSALNVYGVKNLKVADMSIAPGNVGSNTYSTALTIGEKAAIIIASELGISGVL</sequence>
<keyword evidence="3" id="KW-0285">Flavoprotein</keyword>
<comment type="caution">
    <text evidence="5">The sequence shown here is derived from an EMBL/GenBank/DDBJ whole genome shotgun (WGS) entry which is preliminary data.</text>
</comment>
<feature type="binding site" evidence="3">
    <location>
        <begin position="549"/>
        <end position="550"/>
    </location>
    <ligand>
        <name>FAD</name>
        <dbReference type="ChEBI" id="CHEBI:57692"/>
    </ligand>
</feature>
<feature type="binding site" evidence="3">
    <location>
        <begin position="13"/>
        <end position="14"/>
    </location>
    <ligand>
        <name>FAD</name>
        <dbReference type="ChEBI" id="CHEBI:57692"/>
    </ligand>
</feature>
<dbReference type="Gene3D" id="3.50.50.60">
    <property type="entry name" value="FAD/NAD(P)-binding domain"/>
    <property type="match status" value="1"/>
</dbReference>
<dbReference type="SUPFAM" id="SSF51905">
    <property type="entry name" value="FAD/NAD(P)-binding domain"/>
    <property type="match status" value="1"/>
</dbReference>
<protein>
    <recommendedName>
        <fullName evidence="4">Glucose-methanol-choline oxidoreductase N-terminal domain-containing protein</fullName>
    </recommendedName>
</protein>
<dbReference type="PIRSF" id="PIRSF000137">
    <property type="entry name" value="Alcohol_oxidase"/>
    <property type="match status" value="1"/>
</dbReference>
<feature type="binding site" evidence="3">
    <location>
        <position position="245"/>
    </location>
    <ligand>
        <name>FAD</name>
        <dbReference type="ChEBI" id="CHEBI:57692"/>
    </ligand>
</feature>
<dbReference type="EMBL" id="JANAWD010000792">
    <property type="protein sequence ID" value="KAJ3475835.1"/>
    <property type="molecule type" value="Genomic_DNA"/>
</dbReference>
<evidence type="ECO:0000256" key="2">
    <source>
        <dbReference type="ARBA" id="ARBA00010790"/>
    </source>
</evidence>
<dbReference type="Pfam" id="PF00732">
    <property type="entry name" value="GMC_oxred_N"/>
    <property type="match status" value="1"/>
</dbReference>
<evidence type="ECO:0000256" key="3">
    <source>
        <dbReference type="PIRSR" id="PIRSR000137-2"/>
    </source>
</evidence>
<dbReference type="Proteomes" id="UP001212997">
    <property type="component" value="Unassembled WGS sequence"/>
</dbReference>
<evidence type="ECO:0000259" key="4">
    <source>
        <dbReference type="PROSITE" id="PS00624"/>
    </source>
</evidence>
<dbReference type="GO" id="GO:0050660">
    <property type="term" value="F:flavin adenine dinucleotide binding"/>
    <property type="evidence" value="ECO:0007669"/>
    <property type="project" value="InterPro"/>
</dbReference>
<dbReference type="Pfam" id="PF05199">
    <property type="entry name" value="GMC_oxred_C"/>
    <property type="match status" value="1"/>
</dbReference>
<organism evidence="5 6">
    <name type="scientific">Meripilus lineatus</name>
    <dbReference type="NCBI Taxonomy" id="2056292"/>
    <lineage>
        <taxon>Eukaryota</taxon>
        <taxon>Fungi</taxon>
        <taxon>Dikarya</taxon>
        <taxon>Basidiomycota</taxon>
        <taxon>Agaricomycotina</taxon>
        <taxon>Agaricomycetes</taxon>
        <taxon>Polyporales</taxon>
        <taxon>Meripilaceae</taxon>
        <taxon>Meripilus</taxon>
    </lineage>
</organism>
<accession>A0AAD5UTZ1</accession>
<dbReference type="InterPro" id="IPR000172">
    <property type="entry name" value="GMC_OxRdtase_N"/>
</dbReference>
<dbReference type="InterPro" id="IPR036188">
    <property type="entry name" value="FAD/NAD-bd_sf"/>
</dbReference>
<reference evidence="5" key="1">
    <citation type="submission" date="2022-07" db="EMBL/GenBank/DDBJ databases">
        <title>Genome Sequence of Physisporinus lineatus.</title>
        <authorList>
            <person name="Buettner E."/>
        </authorList>
    </citation>
    <scope>NUCLEOTIDE SEQUENCE</scope>
    <source>
        <strain evidence="5">VT162</strain>
    </source>
</reference>
<gene>
    <name evidence="5" type="ORF">NLI96_g11573</name>
</gene>
<keyword evidence="3" id="KW-0274">FAD</keyword>
<proteinExistence type="inferred from homology"/>
<dbReference type="GO" id="GO:0016614">
    <property type="term" value="F:oxidoreductase activity, acting on CH-OH group of donors"/>
    <property type="evidence" value="ECO:0007669"/>
    <property type="project" value="InterPro"/>
</dbReference>